<gene>
    <name evidence="1" type="ORF">ACFYKT_09200</name>
</gene>
<dbReference type="RefSeq" id="WP_389218617.1">
    <property type="nucleotide sequence ID" value="NZ_JBIACJ010000004.1"/>
</dbReference>
<keyword evidence="2" id="KW-1185">Reference proteome</keyword>
<dbReference type="EMBL" id="JBIACJ010000004">
    <property type="protein sequence ID" value="MFE8696511.1"/>
    <property type="molecule type" value="Genomic_DNA"/>
</dbReference>
<comment type="caution">
    <text evidence="1">The sequence shown here is derived from an EMBL/GenBank/DDBJ whole genome shotgun (WGS) entry which is preliminary data.</text>
</comment>
<evidence type="ECO:0000313" key="1">
    <source>
        <dbReference type="EMBL" id="MFE8696511.1"/>
    </source>
</evidence>
<evidence type="ECO:0000313" key="2">
    <source>
        <dbReference type="Proteomes" id="UP001601058"/>
    </source>
</evidence>
<organism evidence="1 2">
    <name type="scientific">Cytobacillus mangrovibacter</name>
    <dbReference type="NCBI Taxonomy" id="3299024"/>
    <lineage>
        <taxon>Bacteria</taxon>
        <taxon>Bacillati</taxon>
        <taxon>Bacillota</taxon>
        <taxon>Bacilli</taxon>
        <taxon>Bacillales</taxon>
        <taxon>Bacillaceae</taxon>
        <taxon>Cytobacillus</taxon>
    </lineage>
</organism>
<protein>
    <submittedName>
        <fullName evidence="1">Uncharacterized protein</fullName>
    </submittedName>
</protein>
<reference evidence="1 2" key="1">
    <citation type="submission" date="2024-08" db="EMBL/GenBank/DDBJ databases">
        <title>Two novel Cytobacillus novel species.</title>
        <authorList>
            <person name="Liu G."/>
        </authorList>
    </citation>
    <scope>NUCLEOTIDE SEQUENCE [LARGE SCALE GENOMIC DNA]</scope>
    <source>
        <strain evidence="1 2">FJAT-53684</strain>
    </source>
</reference>
<name>A0ABW6JXD6_9BACI</name>
<sequence length="225" mass="26107">MEFNDSLIKKYLSRDLEKEIEEENQMKELFQIVMLDLGFPPSDTLFPKEMKYILDLYSSYNGNNNELLKEEITNFLIGCYNEKELNILLQYWEKQIICQNRIHILREAIQGHIMGLYNLTVPTMLSQIEGIIAEGYNHVGHMTVKIQKQYISDLLSCTDTGSFDSTINEYFLNTILVGFEHGKEIKSDLSRHAILHGADTSFGTQINSLKCILVFDYLLYNLKEV</sequence>
<accession>A0ABW6JXD6</accession>
<dbReference type="Proteomes" id="UP001601058">
    <property type="component" value="Unassembled WGS sequence"/>
</dbReference>
<proteinExistence type="predicted"/>